<keyword evidence="2" id="KW-1185">Reference proteome</keyword>
<sequence>MCQWNQEGVKKKKTTTKKITRTFIDSGRALPQGPSASNQAGNSTIDDEPENCVEAEEKNGGEMEEERRVHLQELGAPPPRVVKGMSGTAVTLTASSAQFTWNLGPMAVNIISENYSFRAAGRGYGEVAN</sequence>
<accession>A0ACB9KST7</accession>
<reference evidence="1 2" key="1">
    <citation type="journal article" date="2022" name="DNA Res.">
        <title>Chromosomal-level genome assembly of the orchid tree Bauhinia variegata (Leguminosae; Cercidoideae) supports the allotetraploid origin hypothesis of Bauhinia.</title>
        <authorList>
            <person name="Zhong Y."/>
            <person name="Chen Y."/>
            <person name="Zheng D."/>
            <person name="Pang J."/>
            <person name="Liu Y."/>
            <person name="Luo S."/>
            <person name="Meng S."/>
            <person name="Qian L."/>
            <person name="Wei D."/>
            <person name="Dai S."/>
            <person name="Zhou R."/>
        </authorList>
    </citation>
    <scope>NUCLEOTIDE SEQUENCE [LARGE SCALE GENOMIC DNA]</scope>
    <source>
        <strain evidence="1">BV-YZ2020</strain>
    </source>
</reference>
<proteinExistence type="predicted"/>
<gene>
    <name evidence="1" type="ORF">L6164_033722</name>
</gene>
<comment type="caution">
    <text evidence="1">The sequence shown here is derived from an EMBL/GenBank/DDBJ whole genome shotgun (WGS) entry which is preliminary data.</text>
</comment>
<organism evidence="1 2">
    <name type="scientific">Bauhinia variegata</name>
    <name type="common">Purple orchid tree</name>
    <name type="synonym">Phanera variegata</name>
    <dbReference type="NCBI Taxonomy" id="167791"/>
    <lineage>
        <taxon>Eukaryota</taxon>
        <taxon>Viridiplantae</taxon>
        <taxon>Streptophyta</taxon>
        <taxon>Embryophyta</taxon>
        <taxon>Tracheophyta</taxon>
        <taxon>Spermatophyta</taxon>
        <taxon>Magnoliopsida</taxon>
        <taxon>eudicotyledons</taxon>
        <taxon>Gunneridae</taxon>
        <taxon>Pentapetalae</taxon>
        <taxon>rosids</taxon>
        <taxon>fabids</taxon>
        <taxon>Fabales</taxon>
        <taxon>Fabaceae</taxon>
        <taxon>Cercidoideae</taxon>
        <taxon>Cercideae</taxon>
        <taxon>Bauhiniinae</taxon>
        <taxon>Bauhinia</taxon>
    </lineage>
</organism>
<dbReference type="EMBL" id="CM039438">
    <property type="protein sequence ID" value="KAI4300332.1"/>
    <property type="molecule type" value="Genomic_DNA"/>
</dbReference>
<name>A0ACB9KST7_BAUVA</name>
<evidence type="ECO:0000313" key="1">
    <source>
        <dbReference type="EMBL" id="KAI4300332.1"/>
    </source>
</evidence>
<dbReference type="Proteomes" id="UP000828941">
    <property type="component" value="Chromosome 13"/>
</dbReference>
<evidence type="ECO:0000313" key="2">
    <source>
        <dbReference type="Proteomes" id="UP000828941"/>
    </source>
</evidence>
<protein>
    <submittedName>
        <fullName evidence="1">Uncharacterized protein</fullName>
    </submittedName>
</protein>